<feature type="transmembrane region" description="Helical" evidence="2">
    <location>
        <begin position="294"/>
        <end position="315"/>
    </location>
</feature>
<dbReference type="Proteomes" id="UP001310594">
    <property type="component" value="Unassembled WGS sequence"/>
</dbReference>
<evidence type="ECO:0000313" key="4">
    <source>
        <dbReference type="Proteomes" id="UP001310594"/>
    </source>
</evidence>
<sequence length="424" mass="48103">MGKPTAKAPPPAQYRDDPDDAVSMHTTPDDYQYDDIPDPPSYSDSEAVATSSNGVNSTGQDAPPLDEYAVIPAGSTTNFRTQSRGKVVTGSETTIRMDERLEDPKELYNYITKALALLSPKIQVRVRGWHNETTERRNNKNGTSKETNTVIDFDMVFSLSRYMPNSPADEGWQPYHVADNDPAYRGSWCKTRAHSQDIESDSESVLAEDVAYTHPTSRALMRSVTDYCESKAKLRVFRFTREVSGLDEGALTASIDRLIRSTNYRGHISISFPIADKHVDVYNPSTINQWRTSWIRFIFYLTFLWIFTWPILFFCTKRWDVYRVKWCWSWPVGEPGGTRWRVYGRITEADWIAKHQNLIKNLVLDRFQGDATDLPKEVEVRSTRQPTQTGNAHVDAAASLFREGLSAWNSVSGRRNSGGWGGDS</sequence>
<keyword evidence="2" id="KW-0812">Transmembrane</keyword>
<dbReference type="PANTHER" id="PTHR37848">
    <property type="entry name" value="EXPRESSED PROTEIN"/>
    <property type="match status" value="1"/>
</dbReference>
<accession>A0AAN7WQY2</accession>
<dbReference type="PANTHER" id="PTHR37848:SF1">
    <property type="entry name" value="SUN DOMAIN-CONTAINING PROTEIN"/>
    <property type="match status" value="1"/>
</dbReference>
<dbReference type="EMBL" id="JAVRQU010000001">
    <property type="protein sequence ID" value="KAK5707536.1"/>
    <property type="molecule type" value="Genomic_DNA"/>
</dbReference>
<evidence type="ECO:0000256" key="2">
    <source>
        <dbReference type="SAM" id="Phobius"/>
    </source>
</evidence>
<keyword evidence="2" id="KW-1133">Transmembrane helix</keyword>
<proteinExistence type="predicted"/>
<feature type="region of interest" description="Disordered" evidence="1">
    <location>
        <begin position="1"/>
        <end position="64"/>
    </location>
</feature>
<keyword evidence="2" id="KW-0472">Membrane</keyword>
<dbReference type="AlphaFoldDB" id="A0AAN7WQY2"/>
<evidence type="ECO:0000256" key="1">
    <source>
        <dbReference type="SAM" id="MobiDB-lite"/>
    </source>
</evidence>
<organism evidence="3 4">
    <name type="scientific">Elasticomyces elasticus</name>
    <dbReference type="NCBI Taxonomy" id="574655"/>
    <lineage>
        <taxon>Eukaryota</taxon>
        <taxon>Fungi</taxon>
        <taxon>Dikarya</taxon>
        <taxon>Ascomycota</taxon>
        <taxon>Pezizomycotina</taxon>
        <taxon>Dothideomycetes</taxon>
        <taxon>Dothideomycetidae</taxon>
        <taxon>Mycosphaerellales</taxon>
        <taxon>Teratosphaeriaceae</taxon>
        <taxon>Elasticomyces</taxon>
    </lineage>
</organism>
<gene>
    <name evidence="3" type="ORF">LTR97_000073</name>
</gene>
<reference evidence="3" key="1">
    <citation type="submission" date="2023-08" db="EMBL/GenBank/DDBJ databases">
        <title>Black Yeasts Isolated from many extreme environments.</title>
        <authorList>
            <person name="Coleine C."/>
            <person name="Stajich J.E."/>
            <person name="Selbmann L."/>
        </authorList>
    </citation>
    <scope>NUCLEOTIDE SEQUENCE</scope>
    <source>
        <strain evidence="3">CCFEE 5810</strain>
    </source>
</reference>
<protein>
    <submittedName>
        <fullName evidence="3">Uncharacterized protein</fullName>
    </submittedName>
</protein>
<name>A0AAN7WQY2_9PEZI</name>
<comment type="caution">
    <text evidence="3">The sequence shown here is derived from an EMBL/GenBank/DDBJ whole genome shotgun (WGS) entry which is preliminary data.</text>
</comment>
<evidence type="ECO:0000313" key="3">
    <source>
        <dbReference type="EMBL" id="KAK5707536.1"/>
    </source>
</evidence>
<feature type="compositionally biased region" description="Polar residues" evidence="1">
    <location>
        <begin position="48"/>
        <end position="60"/>
    </location>
</feature>